<protein>
    <recommendedName>
        <fullName evidence="2">DUF1618 domain-containing protein</fullName>
    </recommendedName>
</protein>
<evidence type="ECO:0008006" key="2">
    <source>
        <dbReference type="Google" id="ProtNLM"/>
    </source>
</evidence>
<evidence type="ECO:0000313" key="1">
    <source>
        <dbReference type="EnsemblPlants" id="EMT22048"/>
    </source>
</evidence>
<name>M8BJT2_AEGTA</name>
<dbReference type="PANTHER" id="PTHR33186:SF13">
    <property type="entry name" value="OS10G0138300 PROTEIN"/>
    <property type="match status" value="1"/>
</dbReference>
<dbReference type="PANTHER" id="PTHR33186">
    <property type="entry name" value="OS10G0136150 PROTEIN-RELATED"/>
    <property type="match status" value="1"/>
</dbReference>
<accession>M8BJT2</accession>
<organism evidence="1">
    <name type="scientific">Aegilops tauschii</name>
    <name type="common">Tausch's goatgrass</name>
    <name type="synonym">Aegilops squarrosa</name>
    <dbReference type="NCBI Taxonomy" id="37682"/>
    <lineage>
        <taxon>Eukaryota</taxon>
        <taxon>Viridiplantae</taxon>
        <taxon>Streptophyta</taxon>
        <taxon>Embryophyta</taxon>
        <taxon>Tracheophyta</taxon>
        <taxon>Spermatophyta</taxon>
        <taxon>Magnoliopsida</taxon>
        <taxon>Liliopsida</taxon>
        <taxon>Poales</taxon>
        <taxon>Poaceae</taxon>
        <taxon>BOP clade</taxon>
        <taxon>Pooideae</taxon>
        <taxon>Triticodae</taxon>
        <taxon>Triticeae</taxon>
        <taxon>Triticinae</taxon>
        <taxon>Aegilops</taxon>
    </lineage>
</organism>
<dbReference type="AlphaFoldDB" id="M8BJT2"/>
<proteinExistence type="predicted"/>
<reference evidence="1" key="1">
    <citation type="submission" date="2015-06" db="UniProtKB">
        <authorList>
            <consortium name="EnsemblPlants"/>
        </authorList>
    </citation>
    <scope>IDENTIFICATION</scope>
</reference>
<dbReference type="EnsemblPlants" id="EMT22048">
    <property type="protein sequence ID" value="EMT22048"/>
    <property type="gene ID" value="F775_21753"/>
</dbReference>
<sequence length="228" mass="25650">MASCSSSVGSCYWSLAHGPAILAFDLDSQSLNVIHLPLDVRDLAHYDFSVVRMEGGRLGFFVVPGFSAQLWKWNSDCDGAASWVLERSIELDKLLSLNPDDERERPIVAGFAEDNNVVLLWAFVGVLTLQLKSLHSKKLFRVKCWFCCLPFEGVYTAGNTFHIIGVFPLYRFGTISIIPKHAALYRRVRFTLAAMQMWINCCRFSFHSKLNDPGNPRSTLVSERVATP</sequence>